<comment type="caution">
    <text evidence="1">The sequence shown here is derived from an EMBL/GenBank/DDBJ whole genome shotgun (WGS) entry which is preliminary data.</text>
</comment>
<gene>
    <name evidence="1" type="ORF">HPB47_015452</name>
</gene>
<proteinExistence type="predicted"/>
<protein>
    <submittedName>
        <fullName evidence="1">Uncharacterized protein</fullName>
    </submittedName>
</protein>
<accession>A0AC60QTJ2</accession>
<evidence type="ECO:0000313" key="2">
    <source>
        <dbReference type="Proteomes" id="UP000805193"/>
    </source>
</evidence>
<keyword evidence="2" id="KW-1185">Reference proteome</keyword>
<sequence>MKLFRILHDSFRTDQLTQIDDIVAIIAGLANLSKPPVGLNCACTELLTWMERVVGGGKAITSCSSRLLKMQHPAAEHLGSTQHQATAQTSKSGGDDLNHTHSGERWCSVRRCYVRGITLRPWPTVLDAVDDTPCRFLGLGLRSGQPSSELAVGVFVQACGLSFPRQRCAGWLSRAITTRVSLRNTPGIVVVKARWPGLAVSTGPDFEPH</sequence>
<evidence type="ECO:0000313" key="1">
    <source>
        <dbReference type="EMBL" id="KAG0442951.1"/>
    </source>
</evidence>
<dbReference type="EMBL" id="JABSTQ010004080">
    <property type="protein sequence ID" value="KAG0442951.1"/>
    <property type="molecule type" value="Genomic_DNA"/>
</dbReference>
<reference evidence="1 2" key="1">
    <citation type="journal article" date="2020" name="Cell">
        <title>Large-Scale Comparative Analyses of Tick Genomes Elucidate Their Genetic Diversity and Vector Capacities.</title>
        <authorList>
            <consortium name="Tick Genome and Microbiome Consortium (TIGMIC)"/>
            <person name="Jia N."/>
            <person name="Wang J."/>
            <person name="Shi W."/>
            <person name="Du L."/>
            <person name="Sun Y."/>
            <person name="Zhan W."/>
            <person name="Jiang J.F."/>
            <person name="Wang Q."/>
            <person name="Zhang B."/>
            <person name="Ji P."/>
            <person name="Bell-Sakyi L."/>
            <person name="Cui X.M."/>
            <person name="Yuan T.T."/>
            <person name="Jiang B.G."/>
            <person name="Yang W.F."/>
            <person name="Lam T.T."/>
            <person name="Chang Q.C."/>
            <person name="Ding S.J."/>
            <person name="Wang X.J."/>
            <person name="Zhu J.G."/>
            <person name="Ruan X.D."/>
            <person name="Zhao L."/>
            <person name="Wei J.T."/>
            <person name="Ye R.Z."/>
            <person name="Que T.C."/>
            <person name="Du C.H."/>
            <person name="Zhou Y.H."/>
            <person name="Cheng J.X."/>
            <person name="Dai P.F."/>
            <person name="Guo W.B."/>
            <person name="Han X.H."/>
            <person name="Huang E.J."/>
            <person name="Li L.F."/>
            <person name="Wei W."/>
            <person name="Gao Y.C."/>
            <person name="Liu J.Z."/>
            <person name="Shao H.Z."/>
            <person name="Wang X."/>
            <person name="Wang C.C."/>
            <person name="Yang T.C."/>
            <person name="Huo Q.B."/>
            <person name="Li W."/>
            <person name="Chen H.Y."/>
            <person name="Chen S.E."/>
            <person name="Zhou L.G."/>
            <person name="Ni X.B."/>
            <person name="Tian J.H."/>
            <person name="Sheng Y."/>
            <person name="Liu T."/>
            <person name="Pan Y.S."/>
            <person name="Xia L.Y."/>
            <person name="Li J."/>
            <person name="Zhao F."/>
            <person name="Cao W.C."/>
        </authorList>
    </citation>
    <scope>NUCLEOTIDE SEQUENCE [LARGE SCALE GENOMIC DNA]</scope>
    <source>
        <strain evidence="1">Iper-2018</strain>
    </source>
</reference>
<dbReference type="Proteomes" id="UP000805193">
    <property type="component" value="Unassembled WGS sequence"/>
</dbReference>
<name>A0AC60QTJ2_IXOPE</name>
<organism evidence="1 2">
    <name type="scientific">Ixodes persulcatus</name>
    <name type="common">Taiga tick</name>
    <dbReference type="NCBI Taxonomy" id="34615"/>
    <lineage>
        <taxon>Eukaryota</taxon>
        <taxon>Metazoa</taxon>
        <taxon>Ecdysozoa</taxon>
        <taxon>Arthropoda</taxon>
        <taxon>Chelicerata</taxon>
        <taxon>Arachnida</taxon>
        <taxon>Acari</taxon>
        <taxon>Parasitiformes</taxon>
        <taxon>Ixodida</taxon>
        <taxon>Ixodoidea</taxon>
        <taxon>Ixodidae</taxon>
        <taxon>Ixodinae</taxon>
        <taxon>Ixodes</taxon>
    </lineage>
</organism>